<accession>A0A1G8YEK8</accession>
<feature type="signal peptide" evidence="4">
    <location>
        <begin position="1"/>
        <end position="26"/>
    </location>
</feature>
<evidence type="ECO:0000313" key="6">
    <source>
        <dbReference type="Proteomes" id="UP000198683"/>
    </source>
</evidence>
<evidence type="ECO:0000256" key="3">
    <source>
        <dbReference type="SAM" id="Phobius"/>
    </source>
</evidence>
<evidence type="ECO:0000313" key="5">
    <source>
        <dbReference type="EMBL" id="SDK01166.1"/>
    </source>
</evidence>
<dbReference type="PANTHER" id="PTHR36512">
    <property type="entry name" value="D-AMINOPEPTIDASE"/>
    <property type="match status" value="1"/>
</dbReference>
<dbReference type="Pfam" id="PF03576">
    <property type="entry name" value="Peptidase_S58"/>
    <property type="match status" value="1"/>
</dbReference>
<reference evidence="5 6" key="1">
    <citation type="submission" date="2016-10" db="EMBL/GenBank/DDBJ databases">
        <authorList>
            <person name="de Groot N.N."/>
        </authorList>
    </citation>
    <scope>NUCLEOTIDE SEQUENCE [LARGE SCALE GENOMIC DNA]</scope>
    <source>
        <strain evidence="5 6">CGMCC 4.5681</strain>
    </source>
</reference>
<keyword evidence="3" id="KW-0472">Membrane</keyword>
<keyword evidence="3" id="KW-1133">Transmembrane helix</keyword>
<dbReference type="GO" id="GO:0004177">
    <property type="term" value="F:aminopeptidase activity"/>
    <property type="evidence" value="ECO:0007669"/>
    <property type="project" value="UniProtKB-KW"/>
</dbReference>
<evidence type="ECO:0000256" key="4">
    <source>
        <dbReference type="SAM" id="SignalP"/>
    </source>
</evidence>
<dbReference type="Gene3D" id="3.60.70.12">
    <property type="entry name" value="L-amino peptidase D-ALA esterase/amidase"/>
    <property type="match status" value="1"/>
</dbReference>
<keyword evidence="5" id="KW-0378">Hydrolase</keyword>
<dbReference type="RefSeq" id="WP_090762209.1">
    <property type="nucleotide sequence ID" value="NZ_FNFB01000004.1"/>
</dbReference>
<dbReference type="STRING" id="683260.SAMN05421874_104376"/>
<dbReference type="InterPro" id="IPR016117">
    <property type="entry name" value="ArgJ-like_dom_sf"/>
</dbReference>
<keyword evidence="3" id="KW-0812">Transmembrane</keyword>
<dbReference type="PANTHER" id="PTHR36512:SF3">
    <property type="entry name" value="BLR5678 PROTEIN"/>
    <property type="match status" value="1"/>
</dbReference>
<keyword evidence="5" id="KW-0031">Aminopeptidase</keyword>
<dbReference type="Proteomes" id="UP000198683">
    <property type="component" value="Unassembled WGS sequence"/>
</dbReference>
<keyword evidence="4" id="KW-0732">Signal</keyword>
<name>A0A1G8YEK8_9ACTN</name>
<dbReference type="EMBL" id="FNFB01000004">
    <property type="protein sequence ID" value="SDK01166.1"/>
    <property type="molecule type" value="Genomic_DNA"/>
</dbReference>
<dbReference type="InterPro" id="IPR005321">
    <property type="entry name" value="Peptidase_S58_DmpA"/>
</dbReference>
<protein>
    <submittedName>
        <fullName evidence="5">L-aminopeptidase/D-esterase</fullName>
    </submittedName>
</protein>
<comment type="similarity">
    <text evidence="1">Belongs to the peptidase S58 family.</text>
</comment>
<dbReference type="CDD" id="cd02252">
    <property type="entry name" value="nylC_like"/>
    <property type="match status" value="1"/>
</dbReference>
<feature type="compositionally biased region" description="Low complexity" evidence="2">
    <location>
        <begin position="410"/>
        <end position="437"/>
    </location>
</feature>
<feature type="region of interest" description="Disordered" evidence="2">
    <location>
        <begin position="396"/>
        <end position="472"/>
    </location>
</feature>
<keyword evidence="6" id="KW-1185">Reference proteome</keyword>
<keyword evidence="5" id="KW-0645">Protease</keyword>
<feature type="transmembrane region" description="Helical" evidence="3">
    <location>
        <begin position="514"/>
        <end position="535"/>
    </location>
</feature>
<feature type="chain" id="PRO_5011609403" evidence="4">
    <location>
        <begin position="27"/>
        <end position="542"/>
    </location>
</feature>
<gene>
    <name evidence="5" type="ORF">SAMN05421874_104376</name>
</gene>
<organism evidence="5 6">
    <name type="scientific">Nonomuraea maritima</name>
    <dbReference type="NCBI Taxonomy" id="683260"/>
    <lineage>
        <taxon>Bacteria</taxon>
        <taxon>Bacillati</taxon>
        <taxon>Actinomycetota</taxon>
        <taxon>Actinomycetes</taxon>
        <taxon>Streptosporangiales</taxon>
        <taxon>Streptosporangiaceae</taxon>
        <taxon>Nonomuraea</taxon>
    </lineage>
</organism>
<dbReference type="AlphaFoldDB" id="A0A1G8YEK8"/>
<dbReference type="SUPFAM" id="SSF56266">
    <property type="entry name" value="DmpA/ArgJ-like"/>
    <property type="match status" value="1"/>
</dbReference>
<sequence length="542" mass="53757">MKSRLVPLLAGALALAALGAPTPALAADTPGLPGRDNAITDVPGVQVGQVQSTRAPYLTGTTVVHTPRMSVTGVDQRGGAPATKETDLLDPLNSNPGVNAVMLGGSSMYGLSAADGVIRWLEERGEGVPVGSGVAPIVPAADIYDLGRGGDFKARTSPAWGYLAAEAAQEGPVRQGVVGGGTGARAGGLKGGVGTASVVLDDGVVVGAIVVVNAAGSPVDPRDCSLFAARYELAGEFRGLRTPKAKECRPPAQADALPMNTTIAVVATNAPLEKAAAARMAGNSQDGLARAINPIHTLGDGDTIFGVSTGTGTPLRVNNPADSRRLNEIFNAAAETLTRAVGHAMLNAHTVGSATSYCDRYPSSCAKLTALPPTKQGKAPEVTQSTLAAAEQKLNSAPPIPTTDKPDNHPTTGSGTGDPDPTAGTGDKGSTGTTAGTGDTGPGNDPAAGVGTGSEAAGLAGASSPDHSSFSAASDGATAIAAGRLPESTTAEVADASEGEMAVPAASETTYTGFGSAFLLTALLATAGLAAALALRRRRPTA</sequence>
<evidence type="ECO:0000256" key="1">
    <source>
        <dbReference type="ARBA" id="ARBA00007068"/>
    </source>
</evidence>
<feature type="compositionally biased region" description="Low complexity" evidence="2">
    <location>
        <begin position="453"/>
        <end position="472"/>
    </location>
</feature>
<evidence type="ECO:0000256" key="2">
    <source>
        <dbReference type="SAM" id="MobiDB-lite"/>
    </source>
</evidence>
<proteinExistence type="inferred from homology"/>